<dbReference type="CDD" id="cd01300">
    <property type="entry name" value="YtcJ_like"/>
    <property type="match status" value="1"/>
</dbReference>
<dbReference type="PANTHER" id="PTHR22642">
    <property type="entry name" value="IMIDAZOLONEPROPIONASE"/>
    <property type="match status" value="1"/>
</dbReference>
<dbReference type="Proteomes" id="UP001079657">
    <property type="component" value="Unassembled WGS sequence"/>
</dbReference>
<reference evidence="2" key="1">
    <citation type="submission" date="2022-12" db="EMBL/GenBank/DDBJ databases">
        <authorList>
            <person name="Wang J."/>
        </authorList>
    </citation>
    <scope>NUCLEOTIDE SEQUENCE</scope>
    <source>
        <strain evidence="2">HY-42-06</strain>
    </source>
</reference>
<dbReference type="SUPFAM" id="SSF51338">
    <property type="entry name" value="Composite domain of metallo-dependent hydrolases"/>
    <property type="match status" value="1"/>
</dbReference>
<comment type="caution">
    <text evidence="2">The sequence shown here is derived from an EMBL/GenBank/DDBJ whole genome shotgun (WGS) entry which is preliminary data.</text>
</comment>
<feature type="domain" description="Amidohydrolase 3" evidence="1">
    <location>
        <begin position="48"/>
        <end position="538"/>
    </location>
</feature>
<name>A0ABT4CJF8_9CLOT</name>
<dbReference type="RefSeq" id="WP_268047501.1">
    <property type="nucleotide sequence ID" value="NZ_JAPQES010000001.1"/>
</dbReference>
<proteinExistence type="predicted"/>
<evidence type="ECO:0000313" key="2">
    <source>
        <dbReference type="EMBL" id="MCY6369182.1"/>
    </source>
</evidence>
<dbReference type="InterPro" id="IPR032466">
    <property type="entry name" value="Metal_Hydrolase"/>
</dbReference>
<dbReference type="Gene3D" id="2.30.40.10">
    <property type="entry name" value="Urease, subunit C, domain 1"/>
    <property type="match status" value="1"/>
</dbReference>
<dbReference type="SUPFAM" id="SSF51556">
    <property type="entry name" value="Metallo-dependent hydrolases"/>
    <property type="match status" value="1"/>
</dbReference>
<gene>
    <name evidence="2" type="ORF">OXH55_00810</name>
</gene>
<evidence type="ECO:0000313" key="3">
    <source>
        <dbReference type="Proteomes" id="UP001079657"/>
    </source>
</evidence>
<dbReference type="InterPro" id="IPR013108">
    <property type="entry name" value="Amidohydro_3"/>
</dbReference>
<dbReference type="Gene3D" id="3.20.20.140">
    <property type="entry name" value="Metal-dependent hydrolases"/>
    <property type="match status" value="1"/>
</dbReference>
<accession>A0ABT4CJF8</accession>
<dbReference type="Gene3D" id="3.10.310.70">
    <property type="match status" value="1"/>
</dbReference>
<evidence type="ECO:0000259" key="1">
    <source>
        <dbReference type="Pfam" id="PF07969"/>
    </source>
</evidence>
<keyword evidence="3" id="KW-1185">Reference proteome</keyword>
<dbReference type="EMBL" id="JAPQES010000001">
    <property type="protein sequence ID" value="MCY6369182.1"/>
    <property type="molecule type" value="Genomic_DNA"/>
</dbReference>
<dbReference type="PANTHER" id="PTHR22642:SF2">
    <property type="entry name" value="PROTEIN LONG AFTER FAR-RED 3"/>
    <property type="match status" value="1"/>
</dbReference>
<dbReference type="InterPro" id="IPR033932">
    <property type="entry name" value="YtcJ-like"/>
</dbReference>
<organism evidence="2 3">
    <name type="scientific">Clostridium ganghwense</name>
    <dbReference type="NCBI Taxonomy" id="312089"/>
    <lineage>
        <taxon>Bacteria</taxon>
        <taxon>Bacillati</taxon>
        <taxon>Bacillota</taxon>
        <taxon>Clostridia</taxon>
        <taxon>Eubacteriales</taxon>
        <taxon>Clostridiaceae</taxon>
        <taxon>Clostridium</taxon>
    </lineage>
</organism>
<protein>
    <submittedName>
        <fullName evidence="2">Amidohydrolase</fullName>
    </submittedName>
</protein>
<sequence length="541" mass="61459">MDVILMNGKIITMDVTTPECEAVAFKGGRIVKVGNNEEILSLKSDNTEIIDLERNMVVPGFNDSHMHLLNYGYALQKIDLTYSNSIEDLIEKGKAFLDNKKIQKGKWILGRGWNQDDFNEKRFPTKYDLDKISTQYPICYTRTCGHAAIVNSKALEIAGITKETAQVEGGKFDLDINGEPLGIFRENALELIYSKIPTPTIEEIKDMILTAAKEAVKDGITSIQTDDFEAMPDKNFQKVIRAYKELKESGELPIRIYQQCLLPEIDKLKEFLKLGYKTGEGDEYFKFGPIKLLCDGSLGARTAYMTQPYADDETTCGIYYYSQEDLEEMVVTAHDRGMQIAVHCIGDKAMYMAIDSFEKALQKSYVKDHRHGIIHCQITDEILLDKFKKLNLIAYIQPIFLDYDLHIVEERVGKNRAKTTYNWKGMVDRGIHIACGSDCPVESFNIMKNIYSAVTRKDLNGYPKEGWLPEQRLTVYEALYGFTLGAAFASFEENIKGTITPRKLADMVVLSKNIFEINFNEIKDVEVLMTFIGGKLVYKKS</sequence>
<dbReference type="InterPro" id="IPR011059">
    <property type="entry name" value="Metal-dep_hydrolase_composite"/>
</dbReference>
<dbReference type="Pfam" id="PF07969">
    <property type="entry name" value="Amidohydro_3"/>
    <property type="match status" value="1"/>
</dbReference>